<keyword evidence="4 6" id="KW-0472">Membrane</keyword>
<feature type="domain" description="Major facilitator superfamily (MFS) profile" evidence="7">
    <location>
        <begin position="109"/>
        <end position="537"/>
    </location>
</feature>
<dbReference type="PANTHER" id="PTHR23502:SF188">
    <property type="entry name" value="MAJOR FACILITATOR SUPERFAMILY (MFS) PROFILE DOMAIN-CONTAINING PROTEIN"/>
    <property type="match status" value="1"/>
</dbReference>
<dbReference type="SUPFAM" id="SSF103473">
    <property type="entry name" value="MFS general substrate transporter"/>
    <property type="match status" value="1"/>
</dbReference>
<feature type="transmembrane region" description="Helical" evidence="6">
    <location>
        <begin position="332"/>
        <end position="356"/>
    </location>
</feature>
<keyword evidence="2 6" id="KW-0812">Transmembrane</keyword>
<dbReference type="GO" id="GO:0022857">
    <property type="term" value="F:transmembrane transporter activity"/>
    <property type="evidence" value="ECO:0007669"/>
    <property type="project" value="InterPro"/>
</dbReference>
<feature type="transmembrane region" description="Helical" evidence="6">
    <location>
        <begin position="233"/>
        <end position="256"/>
    </location>
</feature>
<feature type="transmembrane region" description="Helical" evidence="6">
    <location>
        <begin position="420"/>
        <end position="439"/>
    </location>
</feature>
<feature type="compositionally biased region" description="Basic and acidic residues" evidence="5">
    <location>
        <begin position="15"/>
        <end position="39"/>
    </location>
</feature>
<feature type="transmembrane region" description="Helical" evidence="6">
    <location>
        <begin position="268"/>
        <end position="294"/>
    </location>
</feature>
<dbReference type="Pfam" id="PF07690">
    <property type="entry name" value="MFS_1"/>
    <property type="match status" value="1"/>
</dbReference>
<evidence type="ECO:0000313" key="9">
    <source>
        <dbReference type="Proteomes" id="UP000800235"/>
    </source>
</evidence>
<evidence type="ECO:0000256" key="5">
    <source>
        <dbReference type="SAM" id="MobiDB-lite"/>
    </source>
</evidence>
<dbReference type="AlphaFoldDB" id="A0A9P4U2V8"/>
<dbReference type="EMBL" id="MU007017">
    <property type="protein sequence ID" value="KAF2434347.1"/>
    <property type="molecule type" value="Genomic_DNA"/>
</dbReference>
<dbReference type="InterPro" id="IPR020846">
    <property type="entry name" value="MFS_dom"/>
</dbReference>
<comment type="caution">
    <text evidence="8">The sequence shown here is derived from an EMBL/GenBank/DDBJ whole genome shotgun (WGS) entry which is preliminary data.</text>
</comment>
<dbReference type="GO" id="GO:0005886">
    <property type="term" value="C:plasma membrane"/>
    <property type="evidence" value="ECO:0007669"/>
    <property type="project" value="TreeGrafter"/>
</dbReference>
<dbReference type="InterPro" id="IPR011701">
    <property type="entry name" value="MFS"/>
</dbReference>
<feature type="transmembrane region" description="Helical" evidence="6">
    <location>
        <begin position="146"/>
        <end position="163"/>
    </location>
</feature>
<feature type="region of interest" description="Disordered" evidence="5">
    <location>
        <begin position="15"/>
        <end position="44"/>
    </location>
</feature>
<feature type="transmembrane region" description="Helical" evidence="6">
    <location>
        <begin position="175"/>
        <end position="192"/>
    </location>
</feature>
<feature type="transmembrane region" description="Helical" evidence="6">
    <location>
        <begin position="376"/>
        <end position="399"/>
    </location>
</feature>
<evidence type="ECO:0000256" key="2">
    <source>
        <dbReference type="ARBA" id="ARBA00022692"/>
    </source>
</evidence>
<dbReference type="Proteomes" id="UP000800235">
    <property type="component" value="Unassembled WGS sequence"/>
</dbReference>
<feature type="transmembrane region" description="Helical" evidence="6">
    <location>
        <begin position="481"/>
        <end position="501"/>
    </location>
</feature>
<accession>A0A9P4U2V8</accession>
<evidence type="ECO:0000256" key="4">
    <source>
        <dbReference type="ARBA" id="ARBA00023136"/>
    </source>
</evidence>
<name>A0A9P4U2V8_9PEZI</name>
<dbReference type="PANTHER" id="PTHR23502">
    <property type="entry name" value="MAJOR FACILITATOR SUPERFAMILY"/>
    <property type="match status" value="1"/>
</dbReference>
<gene>
    <name evidence="8" type="ORF">EJ08DRAFT_513462</name>
</gene>
<evidence type="ECO:0000256" key="6">
    <source>
        <dbReference type="SAM" id="Phobius"/>
    </source>
</evidence>
<comment type="subcellular location">
    <subcellularLocation>
        <location evidence="1">Membrane</location>
        <topology evidence="1">Multi-pass membrane protein</topology>
    </subcellularLocation>
</comment>
<feature type="transmembrane region" description="Helical" evidence="6">
    <location>
        <begin position="204"/>
        <end position="221"/>
    </location>
</feature>
<dbReference type="OrthoDB" id="3936150at2759"/>
<protein>
    <submittedName>
        <fullName evidence="8">MFS general substrate transporter</fullName>
    </submittedName>
</protein>
<feature type="transmembrane region" description="Helical" evidence="6">
    <location>
        <begin position="109"/>
        <end position="126"/>
    </location>
</feature>
<dbReference type="InterPro" id="IPR036259">
    <property type="entry name" value="MFS_trans_sf"/>
</dbReference>
<feature type="region of interest" description="Disordered" evidence="5">
    <location>
        <begin position="58"/>
        <end position="79"/>
    </location>
</feature>
<feature type="transmembrane region" description="Helical" evidence="6">
    <location>
        <begin position="513"/>
        <end position="533"/>
    </location>
</feature>
<evidence type="ECO:0000259" key="7">
    <source>
        <dbReference type="PROSITE" id="PS50850"/>
    </source>
</evidence>
<evidence type="ECO:0000256" key="3">
    <source>
        <dbReference type="ARBA" id="ARBA00022989"/>
    </source>
</evidence>
<proteinExistence type="predicted"/>
<organism evidence="8 9">
    <name type="scientific">Tothia fuscella</name>
    <dbReference type="NCBI Taxonomy" id="1048955"/>
    <lineage>
        <taxon>Eukaryota</taxon>
        <taxon>Fungi</taxon>
        <taxon>Dikarya</taxon>
        <taxon>Ascomycota</taxon>
        <taxon>Pezizomycotina</taxon>
        <taxon>Dothideomycetes</taxon>
        <taxon>Pleosporomycetidae</taxon>
        <taxon>Venturiales</taxon>
        <taxon>Cylindrosympodiaceae</taxon>
        <taxon>Tothia</taxon>
    </lineage>
</organism>
<evidence type="ECO:0000313" key="8">
    <source>
        <dbReference type="EMBL" id="KAF2434347.1"/>
    </source>
</evidence>
<dbReference type="PROSITE" id="PS50850">
    <property type="entry name" value="MFS"/>
    <property type="match status" value="1"/>
</dbReference>
<keyword evidence="3 6" id="KW-1133">Transmembrane helix</keyword>
<dbReference type="Gene3D" id="1.20.1250.20">
    <property type="entry name" value="MFS general substrate transporter like domains"/>
    <property type="match status" value="1"/>
</dbReference>
<sequence length="558" mass="62034">MWSYIQYHRIGRDLDTSRRKREAAGESCEHLQVHDEPQHGSRTNGQLFSYPLPLSFNVKTQPKHPGESDQNSENENGERLRHGKILVEIDGTEDPFDPHNWPMASRCKSIAILALTVFVQGWAGSAESMANSAISQDLHVSQVAENLATAMYLFGIGTGSLFAGPISETYGRNPIYLATTFCYMLFVLGSALTPTFGGQVVCRYFVGLFADGTLAINGSSVGDQFRPVKRSMVFPVIAWANVAAPVIAPIAGGWIVSNPKLGWRWTEWTTLIMSAFALLVALLFLPETYLPVLLDWKAQQLRRATGNKNYTSEHAETASFRKRMKQVLPMPIKFFSSEPVIIVLGGYLVLLYILLFTFQSGFDYVFKQTYSLSTRLTGSCFGAIAAGSTAFTLTAPFFYRLARWETEHVRGAPIKPEFRLWPAILAAPLLPVSLFWLGWTNYSSISIWSGLGACFLFGIIVTVIYVSSYEYIIDGYADHSAAALSSITMARYIIAGGMVMAARPMYMGIGVHWTMTLLGCVALILAPAPWLFLKYESRLREKSRYAVGDEYFDNGEES</sequence>
<feature type="transmembrane region" description="Helical" evidence="6">
    <location>
        <begin position="445"/>
        <end position="469"/>
    </location>
</feature>
<keyword evidence="9" id="KW-1185">Reference proteome</keyword>
<evidence type="ECO:0000256" key="1">
    <source>
        <dbReference type="ARBA" id="ARBA00004141"/>
    </source>
</evidence>
<reference evidence="8" key="1">
    <citation type="journal article" date="2020" name="Stud. Mycol.">
        <title>101 Dothideomycetes genomes: a test case for predicting lifestyles and emergence of pathogens.</title>
        <authorList>
            <person name="Haridas S."/>
            <person name="Albert R."/>
            <person name="Binder M."/>
            <person name="Bloem J."/>
            <person name="Labutti K."/>
            <person name="Salamov A."/>
            <person name="Andreopoulos B."/>
            <person name="Baker S."/>
            <person name="Barry K."/>
            <person name="Bills G."/>
            <person name="Bluhm B."/>
            <person name="Cannon C."/>
            <person name="Castanera R."/>
            <person name="Culley D."/>
            <person name="Daum C."/>
            <person name="Ezra D."/>
            <person name="Gonzalez J."/>
            <person name="Henrissat B."/>
            <person name="Kuo A."/>
            <person name="Liang C."/>
            <person name="Lipzen A."/>
            <person name="Lutzoni F."/>
            <person name="Magnuson J."/>
            <person name="Mondo S."/>
            <person name="Nolan M."/>
            <person name="Ohm R."/>
            <person name="Pangilinan J."/>
            <person name="Park H.-J."/>
            <person name="Ramirez L."/>
            <person name="Alfaro M."/>
            <person name="Sun H."/>
            <person name="Tritt A."/>
            <person name="Yoshinaga Y."/>
            <person name="Zwiers L.-H."/>
            <person name="Turgeon B."/>
            <person name="Goodwin S."/>
            <person name="Spatafora J."/>
            <person name="Crous P."/>
            <person name="Grigoriev I."/>
        </authorList>
    </citation>
    <scope>NUCLEOTIDE SEQUENCE</scope>
    <source>
        <strain evidence="8">CBS 130266</strain>
    </source>
</reference>